<keyword evidence="2" id="KW-1185">Reference proteome</keyword>
<dbReference type="EMBL" id="CM042024">
    <property type="protein sequence ID" value="KAI3809717.1"/>
    <property type="molecule type" value="Genomic_DNA"/>
</dbReference>
<evidence type="ECO:0000313" key="2">
    <source>
        <dbReference type="Proteomes" id="UP001056120"/>
    </source>
</evidence>
<organism evidence="1 2">
    <name type="scientific">Smallanthus sonchifolius</name>
    <dbReference type="NCBI Taxonomy" id="185202"/>
    <lineage>
        <taxon>Eukaryota</taxon>
        <taxon>Viridiplantae</taxon>
        <taxon>Streptophyta</taxon>
        <taxon>Embryophyta</taxon>
        <taxon>Tracheophyta</taxon>
        <taxon>Spermatophyta</taxon>
        <taxon>Magnoliopsida</taxon>
        <taxon>eudicotyledons</taxon>
        <taxon>Gunneridae</taxon>
        <taxon>Pentapetalae</taxon>
        <taxon>asterids</taxon>
        <taxon>campanulids</taxon>
        <taxon>Asterales</taxon>
        <taxon>Asteraceae</taxon>
        <taxon>Asteroideae</taxon>
        <taxon>Heliantheae alliance</taxon>
        <taxon>Millerieae</taxon>
        <taxon>Smallanthus</taxon>
    </lineage>
</organism>
<reference evidence="1 2" key="2">
    <citation type="journal article" date="2022" name="Mol. Ecol. Resour.">
        <title>The genomes of chicory, endive, great burdock and yacon provide insights into Asteraceae paleo-polyploidization history and plant inulin production.</title>
        <authorList>
            <person name="Fan W."/>
            <person name="Wang S."/>
            <person name="Wang H."/>
            <person name="Wang A."/>
            <person name="Jiang F."/>
            <person name="Liu H."/>
            <person name="Zhao H."/>
            <person name="Xu D."/>
            <person name="Zhang Y."/>
        </authorList>
    </citation>
    <scope>NUCLEOTIDE SEQUENCE [LARGE SCALE GENOMIC DNA]</scope>
    <source>
        <strain evidence="2">cv. Yunnan</strain>
        <tissue evidence="1">Leaves</tissue>
    </source>
</reference>
<dbReference type="Proteomes" id="UP001056120">
    <property type="component" value="Linkage Group LG07"/>
</dbReference>
<sequence>MVVWHIRSPFEDFDPVLDYNVEVDMRTFMENVDMNEEWVGGGEQEEEHGEEGDDEAAHIDHDDFESAIG</sequence>
<evidence type="ECO:0000313" key="1">
    <source>
        <dbReference type="EMBL" id="KAI3809717.1"/>
    </source>
</evidence>
<comment type="caution">
    <text evidence="1">The sequence shown here is derived from an EMBL/GenBank/DDBJ whole genome shotgun (WGS) entry which is preliminary data.</text>
</comment>
<reference evidence="2" key="1">
    <citation type="journal article" date="2022" name="Mol. Ecol. Resour.">
        <title>The genomes of chicory, endive, great burdock and yacon provide insights into Asteraceae palaeo-polyploidization history and plant inulin production.</title>
        <authorList>
            <person name="Fan W."/>
            <person name="Wang S."/>
            <person name="Wang H."/>
            <person name="Wang A."/>
            <person name="Jiang F."/>
            <person name="Liu H."/>
            <person name="Zhao H."/>
            <person name="Xu D."/>
            <person name="Zhang Y."/>
        </authorList>
    </citation>
    <scope>NUCLEOTIDE SEQUENCE [LARGE SCALE GENOMIC DNA]</scope>
    <source>
        <strain evidence="2">cv. Yunnan</strain>
    </source>
</reference>
<proteinExistence type="predicted"/>
<name>A0ACB9IPI4_9ASTR</name>
<accession>A0ACB9IPI4</accession>
<gene>
    <name evidence="1" type="ORF">L1987_19317</name>
</gene>
<protein>
    <submittedName>
        <fullName evidence="1">Uncharacterized protein</fullName>
    </submittedName>
</protein>